<dbReference type="PANTHER" id="PTHR24348">
    <property type="entry name" value="SERINE/THREONINE-PROTEIN KINASE UNC-51-RELATED"/>
    <property type="match status" value="1"/>
</dbReference>
<dbReference type="SMART" id="SM00240">
    <property type="entry name" value="FHA"/>
    <property type="match status" value="1"/>
</dbReference>
<dbReference type="SUPFAM" id="SSF56112">
    <property type="entry name" value="Protein kinase-like (PK-like)"/>
    <property type="match status" value="1"/>
</dbReference>
<dbReference type="SUPFAM" id="SSF49879">
    <property type="entry name" value="SMAD/FHA domain"/>
    <property type="match status" value="1"/>
</dbReference>
<proteinExistence type="predicted"/>
<keyword evidence="4" id="KW-0808">Transferase</keyword>
<keyword evidence="1" id="KW-0597">Phosphoprotein</keyword>
<evidence type="ECO:0000259" key="2">
    <source>
        <dbReference type="PROSITE" id="PS50006"/>
    </source>
</evidence>
<reference evidence="4" key="1">
    <citation type="submission" date="2024-07" db="EMBL/GenBank/DDBJ databases">
        <authorList>
            <person name="Yu S.T."/>
        </authorList>
    </citation>
    <scope>NUCLEOTIDE SEQUENCE</scope>
    <source>
        <strain evidence="4">R44</strain>
    </source>
</reference>
<dbReference type="PROSITE" id="PS50011">
    <property type="entry name" value="PROTEIN_KINASE_DOM"/>
    <property type="match status" value="1"/>
</dbReference>
<dbReference type="CDD" id="cd14014">
    <property type="entry name" value="STKc_PknB_like"/>
    <property type="match status" value="1"/>
</dbReference>
<dbReference type="Pfam" id="PF00498">
    <property type="entry name" value="FHA"/>
    <property type="match status" value="1"/>
</dbReference>
<dbReference type="GO" id="GO:0005524">
    <property type="term" value="F:ATP binding"/>
    <property type="evidence" value="ECO:0007669"/>
    <property type="project" value="InterPro"/>
</dbReference>
<dbReference type="Pfam" id="PF00069">
    <property type="entry name" value="Pkinase"/>
    <property type="match status" value="1"/>
</dbReference>
<dbReference type="Gene3D" id="2.60.200.20">
    <property type="match status" value="1"/>
</dbReference>
<evidence type="ECO:0000259" key="3">
    <source>
        <dbReference type="PROSITE" id="PS50011"/>
    </source>
</evidence>
<dbReference type="AlphaFoldDB" id="A0AB39TDL9"/>
<dbReference type="PROSITE" id="PS50006">
    <property type="entry name" value="FHA_DOMAIN"/>
    <property type="match status" value="1"/>
</dbReference>
<organism evidence="4">
    <name type="scientific">Streptomyces sp. R44</name>
    <dbReference type="NCBI Taxonomy" id="3238633"/>
    <lineage>
        <taxon>Bacteria</taxon>
        <taxon>Bacillati</taxon>
        <taxon>Actinomycetota</taxon>
        <taxon>Actinomycetes</taxon>
        <taxon>Kitasatosporales</taxon>
        <taxon>Streptomycetaceae</taxon>
        <taxon>Streptomyces</taxon>
    </lineage>
</organism>
<name>A0AB39TDL9_9ACTN</name>
<dbReference type="GO" id="GO:0004674">
    <property type="term" value="F:protein serine/threonine kinase activity"/>
    <property type="evidence" value="ECO:0007669"/>
    <property type="project" value="InterPro"/>
</dbReference>
<dbReference type="Gene3D" id="3.30.200.20">
    <property type="entry name" value="Phosphorylase Kinase, domain 1"/>
    <property type="match status" value="1"/>
</dbReference>
<dbReference type="CDD" id="cd00060">
    <property type="entry name" value="FHA"/>
    <property type="match status" value="1"/>
</dbReference>
<dbReference type="SMART" id="SM00220">
    <property type="entry name" value="S_TKc"/>
    <property type="match status" value="1"/>
</dbReference>
<dbReference type="InterPro" id="IPR000253">
    <property type="entry name" value="FHA_dom"/>
</dbReference>
<protein>
    <submittedName>
        <fullName evidence="4">Protein kinase</fullName>
    </submittedName>
</protein>
<feature type="domain" description="FHA" evidence="2">
    <location>
        <begin position="27"/>
        <end position="78"/>
    </location>
</feature>
<dbReference type="InterPro" id="IPR008984">
    <property type="entry name" value="SMAD_FHA_dom_sf"/>
</dbReference>
<dbReference type="InterPro" id="IPR045269">
    <property type="entry name" value="Atg1-like"/>
</dbReference>
<accession>A0AB39TDL9</accession>
<sequence>MAAEVRLSVAVVGAQSTTFSYGERGTAIVGRAADCAIVASADQRQVSRHHCAFDIDPPTVRVRDLGSRNGTYVNGVRIDGPGSRAHDLADGDEIRVGTLLLRVSSIDDGLPAPADGDADEQIDGYTIVREIGRGAQGIVYLARQQDSGESLALKVLRPEVAIHPEAVNGFLREIKNTRVLQHPNLVRFRDAGSTRTLLYFACEYCEGGNLAQRVIEQDGTLTPAVAIALIRQVLDGLAYAHSAPLPAVRLSDGTTAPARGLVHRDIKPQNVLLSGAGPTPGVKIADFGLAKAFEHAGLSDYTRSGAVGGSVAFMPRAQMVNYKYATPAVDVWASAACLYWALTRSTPRDFPEGTDPLRVVLREPAVPIRKRNAALPTGLAALIDDILAVEDPREGVTPSAQEFRRALEEAM</sequence>
<keyword evidence="4" id="KW-0418">Kinase</keyword>
<dbReference type="InterPro" id="IPR000719">
    <property type="entry name" value="Prot_kinase_dom"/>
</dbReference>
<dbReference type="InterPro" id="IPR008271">
    <property type="entry name" value="Ser/Thr_kinase_AS"/>
</dbReference>
<dbReference type="Gene3D" id="1.10.510.10">
    <property type="entry name" value="Transferase(Phosphotransferase) domain 1"/>
    <property type="match status" value="1"/>
</dbReference>
<evidence type="ECO:0000256" key="1">
    <source>
        <dbReference type="ARBA" id="ARBA00022553"/>
    </source>
</evidence>
<dbReference type="RefSeq" id="WP_369148149.1">
    <property type="nucleotide sequence ID" value="NZ_CP163444.1"/>
</dbReference>
<dbReference type="InterPro" id="IPR011009">
    <property type="entry name" value="Kinase-like_dom_sf"/>
</dbReference>
<gene>
    <name evidence="4" type="ORF">AB5J54_36115</name>
</gene>
<dbReference type="EMBL" id="CP163444">
    <property type="protein sequence ID" value="XDQ75619.1"/>
    <property type="molecule type" value="Genomic_DNA"/>
</dbReference>
<dbReference type="GO" id="GO:0005737">
    <property type="term" value="C:cytoplasm"/>
    <property type="evidence" value="ECO:0007669"/>
    <property type="project" value="TreeGrafter"/>
</dbReference>
<feature type="domain" description="Protein kinase" evidence="3">
    <location>
        <begin position="125"/>
        <end position="411"/>
    </location>
</feature>
<dbReference type="PROSITE" id="PS00108">
    <property type="entry name" value="PROTEIN_KINASE_ST"/>
    <property type="match status" value="1"/>
</dbReference>
<evidence type="ECO:0000313" key="4">
    <source>
        <dbReference type="EMBL" id="XDQ75619.1"/>
    </source>
</evidence>